<evidence type="ECO:0000256" key="7">
    <source>
        <dbReference type="ARBA" id="ARBA00023180"/>
    </source>
</evidence>
<evidence type="ECO:0000313" key="11">
    <source>
        <dbReference type="Proteomes" id="UP000298493"/>
    </source>
</evidence>
<evidence type="ECO:0000256" key="8">
    <source>
        <dbReference type="SAM" id="Phobius"/>
    </source>
</evidence>
<evidence type="ECO:0000256" key="2">
    <source>
        <dbReference type="ARBA" id="ARBA00010666"/>
    </source>
</evidence>
<dbReference type="Pfam" id="PF07779">
    <property type="entry name" value="Cas1_AcylT"/>
    <property type="match status" value="2"/>
</dbReference>
<dbReference type="GO" id="GO:0005975">
    <property type="term" value="P:carbohydrate metabolic process"/>
    <property type="evidence" value="ECO:0007669"/>
    <property type="project" value="UniProtKB-ARBA"/>
</dbReference>
<feature type="transmembrane region" description="Helical" evidence="8">
    <location>
        <begin position="640"/>
        <end position="658"/>
    </location>
</feature>
<keyword evidence="6 8" id="KW-0472">Membrane</keyword>
<accession>A0A4Z1NW16</accession>
<evidence type="ECO:0000313" key="10">
    <source>
        <dbReference type="EMBL" id="TID17702.1"/>
    </source>
</evidence>
<name>A0A4Z1NW16_9PEZI</name>
<evidence type="ECO:0000256" key="5">
    <source>
        <dbReference type="ARBA" id="ARBA00022989"/>
    </source>
</evidence>
<reference evidence="10 11" key="1">
    <citation type="submission" date="2019-04" db="EMBL/GenBank/DDBJ databases">
        <title>High contiguity whole genome sequence and gene annotation resource for two Venturia nashicola isolates.</title>
        <authorList>
            <person name="Prokchorchik M."/>
            <person name="Won K."/>
            <person name="Lee Y."/>
            <person name="Choi E.D."/>
            <person name="Segonzac C."/>
            <person name="Sohn K.H."/>
        </authorList>
    </citation>
    <scope>NUCLEOTIDE SEQUENCE [LARGE SCALE GENOMIC DNA]</scope>
    <source>
        <strain evidence="10 11">PRI2</strain>
    </source>
</reference>
<feature type="transmembrane region" description="Helical" evidence="8">
    <location>
        <begin position="413"/>
        <end position="434"/>
    </location>
</feature>
<dbReference type="InterPro" id="IPR012419">
    <property type="entry name" value="Cas1_AcylTrans_dom"/>
</dbReference>
<keyword evidence="4 8" id="KW-0812">Transmembrane</keyword>
<keyword evidence="3" id="KW-0808">Transferase</keyword>
<dbReference type="EMBL" id="SNSC02000015">
    <property type="protein sequence ID" value="TID17702.1"/>
    <property type="molecule type" value="Genomic_DNA"/>
</dbReference>
<organism evidence="10 11">
    <name type="scientific">Venturia nashicola</name>
    <dbReference type="NCBI Taxonomy" id="86259"/>
    <lineage>
        <taxon>Eukaryota</taxon>
        <taxon>Fungi</taxon>
        <taxon>Dikarya</taxon>
        <taxon>Ascomycota</taxon>
        <taxon>Pezizomycotina</taxon>
        <taxon>Dothideomycetes</taxon>
        <taxon>Pleosporomycetidae</taxon>
        <taxon>Venturiales</taxon>
        <taxon>Venturiaceae</taxon>
        <taxon>Venturia</taxon>
    </lineage>
</organism>
<dbReference type="AlphaFoldDB" id="A0A4Z1NW16"/>
<feature type="domain" description="Cas1p 10 TM acyl transferase" evidence="9">
    <location>
        <begin position="463"/>
        <end position="776"/>
    </location>
</feature>
<dbReference type="GO" id="GO:0016740">
    <property type="term" value="F:transferase activity"/>
    <property type="evidence" value="ECO:0007669"/>
    <property type="project" value="UniProtKB-KW"/>
</dbReference>
<feature type="transmembrane region" description="Helical" evidence="8">
    <location>
        <begin position="345"/>
        <end position="369"/>
    </location>
</feature>
<comment type="caution">
    <text evidence="10">The sequence shown here is derived from an EMBL/GenBank/DDBJ whole genome shotgun (WGS) entry which is preliminary data.</text>
</comment>
<feature type="transmembrane region" description="Helical" evidence="8">
    <location>
        <begin position="557"/>
        <end position="577"/>
    </location>
</feature>
<keyword evidence="11" id="KW-1185">Reference proteome</keyword>
<comment type="similarity">
    <text evidence="2">Belongs to the PC-esterase family. CASD1 subfamily.</text>
</comment>
<evidence type="ECO:0000259" key="9">
    <source>
        <dbReference type="Pfam" id="PF07779"/>
    </source>
</evidence>
<proteinExistence type="inferred from homology"/>
<dbReference type="Proteomes" id="UP000298493">
    <property type="component" value="Unassembled WGS sequence"/>
</dbReference>
<keyword evidence="5 8" id="KW-1133">Transmembrane helix</keyword>
<gene>
    <name evidence="10" type="ORF">E6O75_ATG10347</name>
</gene>
<keyword evidence="7" id="KW-0325">Glycoprotein</keyword>
<dbReference type="PANTHER" id="PTHR13533">
    <property type="entry name" value="N-ACETYLNEURAMINATE 9-O-ACETYLTRANSFERASE"/>
    <property type="match status" value="1"/>
</dbReference>
<feature type="transmembrane region" description="Helical" evidence="8">
    <location>
        <begin position="678"/>
        <end position="703"/>
    </location>
</feature>
<evidence type="ECO:0000256" key="4">
    <source>
        <dbReference type="ARBA" id="ARBA00022692"/>
    </source>
</evidence>
<comment type="subcellular location">
    <subcellularLocation>
        <location evidence="1">Membrane</location>
        <topology evidence="1">Multi-pass membrane protein</topology>
    </subcellularLocation>
</comment>
<dbReference type="GO" id="GO:0016020">
    <property type="term" value="C:membrane"/>
    <property type="evidence" value="ECO:0007669"/>
    <property type="project" value="UniProtKB-SubCell"/>
</dbReference>
<evidence type="ECO:0000256" key="3">
    <source>
        <dbReference type="ARBA" id="ARBA00022679"/>
    </source>
</evidence>
<feature type="domain" description="Cas1p 10 TM acyl transferase" evidence="9">
    <location>
        <begin position="331"/>
        <end position="440"/>
    </location>
</feature>
<sequence>MPRANTTLDNQAVSKLLQTLFAFLLAFVLLSTLHRRYWSDSHDPYKCSVLLNEGQWLDEPISNPSRRHYQKWQPSGCLLKEYKRDDITPCAGNRQLLFIGDSNVRQLFWAVAKKLDRDMSSPAGKYAERHGDIQLRPRGVDLRFVWDPYLNGSILTNELEIYQESVLPTGKAGKAEVPAVIMVLGGGLWHARQYGAEAVREFKKAVDSITSLTTRRDGSEWRSEAPFKGWEGIGDQVFFMPVEEPIYKRLSPARQVSILPEEVDQMNEYLRQLKPSQGITIPWVNQVMTSKRPFAYEASGLHVIEPITNRRVDVLLNLRCNAKVDNAVGSPYDRTCCSKYTSGNWFQWTLIALTLAVSMLAACLHFCGYTTIDFQTGKYNAARAFTSIASIGLSLAYCFFADRSQLFNKVQKMYQSFDLLTICAIVLTISLLTIRKSKESIPPQEVPAISKKDSSESKLILENTAASDTFLSSSQMLEWKGWTIAFLVLTRYYAADHEPWVHIVSRLCISCQLFLVGYEQTPYFYTTGDYNVRPVVTYVVRMNILAVAVAYQMYTNYLFYYIAPLLSFWFLVVWGTLKFGGELNGNVEFLLGKVAFSAGFVVMLHKTDQPINLIFDILRLIFGINWDGHDWRDHISTDSFIVYVGMLVALANIAHHHLRITAVTKPNNADSAWIQHLLIRALPLLPLLAISASLLTLPIFFYATLSSFVEPRGYDWDVNPYLSPLPVVAYLVLRNSTTVLRQHSSKALMTLGGCGVEIWVLSMHAWNSADGRGVLSSGVVGDRRVEGVVLGLVVLGIGVWVGRGSEWLTEWIVDGNGGEKVLPLVREKDVKISSSNRWLGEPSIRFIALLGGLWVLNLVTG</sequence>
<evidence type="ECO:0000256" key="6">
    <source>
        <dbReference type="ARBA" id="ARBA00023136"/>
    </source>
</evidence>
<dbReference type="GO" id="GO:0005794">
    <property type="term" value="C:Golgi apparatus"/>
    <property type="evidence" value="ECO:0007669"/>
    <property type="project" value="UniProtKB-ARBA"/>
</dbReference>
<dbReference type="PANTHER" id="PTHR13533:SF1">
    <property type="entry name" value="N-ACETYLNEURAMINATE 9-O-ACETYLTRANSFERASE"/>
    <property type="match status" value="1"/>
</dbReference>
<protein>
    <submittedName>
        <fullName evidence="10">Cas1p-domain-containing protein</fullName>
    </submittedName>
</protein>
<evidence type="ECO:0000256" key="1">
    <source>
        <dbReference type="ARBA" id="ARBA00004141"/>
    </source>
</evidence>
<feature type="transmembrane region" description="Helical" evidence="8">
    <location>
        <begin position="381"/>
        <end position="401"/>
    </location>
</feature>